<organism evidence="1 2">
    <name type="scientific">Inquilinus limosus MP06</name>
    <dbReference type="NCBI Taxonomy" id="1398085"/>
    <lineage>
        <taxon>Bacteria</taxon>
        <taxon>Pseudomonadati</taxon>
        <taxon>Pseudomonadota</taxon>
        <taxon>Alphaproteobacteria</taxon>
        <taxon>Rhodospirillales</taxon>
        <taxon>Rhodospirillaceae</taxon>
        <taxon>Inquilinus</taxon>
    </lineage>
</organism>
<dbReference type="EMBL" id="JANX01000447">
    <property type="protein sequence ID" value="KGM31737.1"/>
    <property type="molecule type" value="Genomic_DNA"/>
</dbReference>
<dbReference type="OrthoDB" id="954305at2"/>
<dbReference type="InterPro" id="IPR038056">
    <property type="entry name" value="YjbR-like_sf"/>
</dbReference>
<sequence>MTFDDVCALALAWPGVERGTSYGTPALKVKGKMLTRLREDGETLVVPGVGPDEREMLIEAEPEVFRVTPHYRDWPIVLMRLPKADPRAVETLLLRRWREVAPKRLAKEFDAAKG</sequence>
<dbReference type="Pfam" id="PF04237">
    <property type="entry name" value="YjbR"/>
    <property type="match status" value="1"/>
</dbReference>
<evidence type="ECO:0000313" key="1">
    <source>
        <dbReference type="EMBL" id="KGM31737.1"/>
    </source>
</evidence>
<dbReference type="InterPro" id="IPR058532">
    <property type="entry name" value="YjbR/MT2646/Rv2570-like"/>
</dbReference>
<dbReference type="Proteomes" id="UP000029995">
    <property type="component" value="Unassembled WGS sequence"/>
</dbReference>
<evidence type="ECO:0000313" key="2">
    <source>
        <dbReference type="Proteomes" id="UP000029995"/>
    </source>
</evidence>
<dbReference type="AlphaFoldDB" id="A0A0A0D3T4"/>
<dbReference type="RefSeq" id="WP_034845044.1">
    <property type="nucleotide sequence ID" value="NZ_JANX01000447.1"/>
</dbReference>
<name>A0A0A0D3T4_9PROT</name>
<gene>
    <name evidence="1" type="ORF">P409_25475</name>
</gene>
<comment type="caution">
    <text evidence="1">The sequence shown here is derived from an EMBL/GenBank/DDBJ whole genome shotgun (WGS) entry which is preliminary data.</text>
</comment>
<reference evidence="1 2" key="1">
    <citation type="submission" date="2014-01" db="EMBL/GenBank/DDBJ databases">
        <title>Genome sequence determination for a cystic fibrosis isolate, Inquilinus limosus.</title>
        <authorList>
            <person name="Pino M."/>
            <person name="Di Conza J."/>
            <person name="Gutkind G."/>
        </authorList>
    </citation>
    <scope>NUCLEOTIDE SEQUENCE [LARGE SCALE GENOMIC DNA]</scope>
    <source>
        <strain evidence="1 2">MP06</strain>
    </source>
</reference>
<accession>A0A0A0D3T4</accession>
<protein>
    <recommendedName>
        <fullName evidence="3">MmcQ/YjbR family DNA-binding protein</fullName>
    </recommendedName>
</protein>
<proteinExistence type="predicted"/>
<dbReference type="SUPFAM" id="SSF142906">
    <property type="entry name" value="YjbR-like"/>
    <property type="match status" value="1"/>
</dbReference>
<evidence type="ECO:0008006" key="3">
    <source>
        <dbReference type="Google" id="ProtNLM"/>
    </source>
</evidence>